<proteinExistence type="predicted"/>
<accession>A0A3G5A096</accession>
<dbReference type="InterPro" id="IPR025633">
    <property type="entry name" value="DUF4291"/>
</dbReference>
<reference evidence="1" key="1">
    <citation type="submission" date="2018-10" db="EMBL/GenBank/DDBJ databases">
        <title>Hidden diversity of soil giant viruses.</title>
        <authorList>
            <person name="Schulz F."/>
            <person name="Alteio L."/>
            <person name="Goudeau D."/>
            <person name="Ryan E.M."/>
            <person name="Malmstrom R.R."/>
            <person name="Blanchard J."/>
            <person name="Woyke T."/>
        </authorList>
    </citation>
    <scope>NUCLEOTIDE SEQUENCE</scope>
    <source>
        <strain evidence="1">HAV1</strain>
    </source>
</reference>
<protein>
    <submittedName>
        <fullName evidence="1">DUF4291 domain-containing protein</fullName>
    </submittedName>
</protein>
<organism evidence="1">
    <name type="scientific">Harvfovirus sp</name>
    <dbReference type="NCBI Taxonomy" id="2487768"/>
    <lineage>
        <taxon>Viruses</taxon>
        <taxon>Varidnaviria</taxon>
        <taxon>Bamfordvirae</taxon>
        <taxon>Nucleocytoviricota</taxon>
        <taxon>Megaviricetes</taxon>
        <taxon>Imitervirales</taxon>
        <taxon>Mimiviridae</taxon>
        <taxon>Klosneuvirinae</taxon>
    </lineage>
</organism>
<dbReference type="PANTHER" id="PTHR38567:SF1">
    <property type="entry name" value="DUF4291 DOMAIN-CONTAINING PROTEIN"/>
    <property type="match status" value="1"/>
</dbReference>
<evidence type="ECO:0000313" key="1">
    <source>
        <dbReference type="EMBL" id="AYV80605.1"/>
    </source>
</evidence>
<gene>
    <name evidence="1" type="ORF">Harvfovirus3_50</name>
</gene>
<dbReference type="EMBL" id="MK072245">
    <property type="protein sequence ID" value="AYV80605.1"/>
    <property type="molecule type" value="Genomic_DNA"/>
</dbReference>
<name>A0A3G5A096_9VIRU</name>
<sequence length="194" mass="22614">MIEFVEYSAQESVLPTDSEKIIAYHDKDNVVVYQAYKAEIAIYAIKHQHLGGTGFSLDRMSWIKPNFLWMMYRSGWATKANQERILAIYIKKSTFEKIISIGVPSSFDKCQETREIWLERLKKSDVVIQWDPDHDPSGKKHPSRRVIQLGLRGDTLKSFSKEWIVKIEDITEFVISQRNKENPLVPKESVYKTC</sequence>
<dbReference type="Pfam" id="PF14124">
    <property type="entry name" value="DUF4291"/>
    <property type="match status" value="1"/>
</dbReference>
<dbReference type="PANTHER" id="PTHR38567">
    <property type="entry name" value="DUF4291 DOMAIN-CONTAINING PROTEIN"/>
    <property type="match status" value="1"/>
</dbReference>